<proteinExistence type="predicted"/>
<dbReference type="PANTHER" id="PTHR30600:SF10">
    <property type="entry name" value="BLL6722 PROTEIN"/>
    <property type="match status" value="1"/>
</dbReference>
<keyword evidence="3 7" id="KW-0479">Metal-binding</keyword>
<keyword evidence="6 7" id="KW-0408">Iron</keyword>
<dbReference type="InterPro" id="IPR051395">
    <property type="entry name" value="Cytochrome_c_Peroxidase/MauG"/>
</dbReference>
<evidence type="ECO:0000313" key="9">
    <source>
        <dbReference type="EMBL" id="MBC8756320.1"/>
    </source>
</evidence>
<evidence type="ECO:0000256" key="6">
    <source>
        <dbReference type="ARBA" id="ARBA00023004"/>
    </source>
</evidence>
<dbReference type="RefSeq" id="WP_187563359.1">
    <property type="nucleotide sequence ID" value="NZ_JACGWS010000010.1"/>
</dbReference>
<keyword evidence="5" id="KW-0560">Oxidoreductase</keyword>
<dbReference type="InterPro" id="IPR009056">
    <property type="entry name" value="Cyt_c-like_dom"/>
</dbReference>
<evidence type="ECO:0000256" key="3">
    <source>
        <dbReference type="ARBA" id="ARBA00022723"/>
    </source>
</evidence>
<dbReference type="InterPro" id="IPR004852">
    <property type="entry name" value="Di-haem_cyt_c_peroxidsae"/>
</dbReference>
<dbReference type="PROSITE" id="PS51007">
    <property type="entry name" value="CYTC"/>
    <property type="match status" value="1"/>
</dbReference>
<feature type="domain" description="Cytochrome c" evidence="8">
    <location>
        <begin position="261"/>
        <end position="379"/>
    </location>
</feature>
<dbReference type="Gene3D" id="1.10.760.10">
    <property type="entry name" value="Cytochrome c-like domain"/>
    <property type="match status" value="2"/>
</dbReference>
<evidence type="ECO:0000313" key="10">
    <source>
        <dbReference type="Proteomes" id="UP000619238"/>
    </source>
</evidence>
<protein>
    <submittedName>
        <fullName evidence="9">C-type cytochrome</fullName>
    </submittedName>
</protein>
<keyword evidence="10" id="KW-1185">Reference proteome</keyword>
<comment type="caution">
    <text evidence="9">The sequence shown here is derived from an EMBL/GenBank/DDBJ whole genome shotgun (WGS) entry which is preliminary data.</text>
</comment>
<name>A0ABR7QCP3_9FLAO</name>
<dbReference type="SUPFAM" id="SSF46626">
    <property type="entry name" value="Cytochrome c"/>
    <property type="match status" value="2"/>
</dbReference>
<accession>A0ABR7QCP3</accession>
<reference evidence="9 10" key="1">
    <citation type="submission" date="2020-07" db="EMBL/GenBank/DDBJ databases">
        <title>Description of Kordia aestuariivivens sp. nov., isolated from a tidal flat.</title>
        <authorList>
            <person name="Park S."/>
            <person name="Yoon J.-H."/>
        </authorList>
    </citation>
    <scope>NUCLEOTIDE SEQUENCE [LARGE SCALE GENOMIC DNA]</scope>
    <source>
        <strain evidence="9 10">YSTF-M3</strain>
    </source>
</reference>
<evidence type="ECO:0000256" key="1">
    <source>
        <dbReference type="ARBA" id="ARBA00004196"/>
    </source>
</evidence>
<keyword evidence="2 7" id="KW-0349">Heme</keyword>
<organism evidence="9 10">
    <name type="scientific">Kordia aestuariivivens</name>
    <dbReference type="NCBI Taxonomy" id="2759037"/>
    <lineage>
        <taxon>Bacteria</taxon>
        <taxon>Pseudomonadati</taxon>
        <taxon>Bacteroidota</taxon>
        <taxon>Flavobacteriia</taxon>
        <taxon>Flavobacteriales</taxon>
        <taxon>Flavobacteriaceae</taxon>
        <taxon>Kordia</taxon>
    </lineage>
</organism>
<sequence>MRKYVFLFPVLILFSCASDEDVYTEIPEENTDTPTIPTDTEVNGIDMSDYFTINFSSLPNYSNPDYPIHYVNSVGDTNEPANNQATDTGAILGRILFFDKQLSINDAVSCASCHDQTIAFTDNNRFSTGFDGVNVTGAHSMRLLNARFYEGESFFWDKRATTLEDQTTEPIINSVEMGFDASNGGLNALITKMNTIAYYPALFELAFGDGAITEGRIQLALAQYIRCMVSTDSRFDEAFAQNYDPNVPGNGINQNFPQLTAQENLGKQIFTTNQGGINCATCHQLPTFALAANSRSNGLDAGETIIFKSPSLKNIATSAQFMHDGRFTTLAEVVEFYNSGIQNGQALDNRLRDQNGQPIQMNLTQAEKDALVAFMQTFTDNTVVTDTKFSDPFIE</sequence>
<comment type="subcellular location">
    <subcellularLocation>
        <location evidence="1">Cell envelope</location>
    </subcellularLocation>
</comment>
<evidence type="ECO:0000256" key="2">
    <source>
        <dbReference type="ARBA" id="ARBA00022617"/>
    </source>
</evidence>
<evidence type="ECO:0000256" key="4">
    <source>
        <dbReference type="ARBA" id="ARBA00022729"/>
    </source>
</evidence>
<evidence type="ECO:0000256" key="7">
    <source>
        <dbReference type="PROSITE-ProRule" id="PRU00433"/>
    </source>
</evidence>
<evidence type="ECO:0000259" key="8">
    <source>
        <dbReference type="PROSITE" id="PS51007"/>
    </source>
</evidence>
<dbReference type="PROSITE" id="PS51257">
    <property type="entry name" value="PROKAR_LIPOPROTEIN"/>
    <property type="match status" value="1"/>
</dbReference>
<dbReference type="EMBL" id="JACGWS010000010">
    <property type="protein sequence ID" value="MBC8756320.1"/>
    <property type="molecule type" value="Genomic_DNA"/>
</dbReference>
<dbReference type="Pfam" id="PF03150">
    <property type="entry name" value="CCP_MauG"/>
    <property type="match status" value="2"/>
</dbReference>
<dbReference type="InterPro" id="IPR036909">
    <property type="entry name" value="Cyt_c-like_dom_sf"/>
</dbReference>
<evidence type="ECO:0000256" key="5">
    <source>
        <dbReference type="ARBA" id="ARBA00023002"/>
    </source>
</evidence>
<dbReference type="Proteomes" id="UP000619238">
    <property type="component" value="Unassembled WGS sequence"/>
</dbReference>
<keyword evidence="4" id="KW-0732">Signal</keyword>
<gene>
    <name evidence="9" type="ORF">H2O64_16720</name>
</gene>
<dbReference type="PANTHER" id="PTHR30600">
    <property type="entry name" value="CYTOCHROME C PEROXIDASE-RELATED"/>
    <property type="match status" value="1"/>
</dbReference>